<dbReference type="PANTHER" id="PTHR42993">
    <property type="entry name" value="MAOC-LIKE DEHYDRATASE DOMAIN-CONTAINING PROTEIN"/>
    <property type="match status" value="1"/>
</dbReference>
<evidence type="ECO:0000313" key="3">
    <source>
        <dbReference type="EMBL" id="RLV55576.1"/>
    </source>
</evidence>
<dbReference type="RefSeq" id="WP_121794578.1">
    <property type="nucleotide sequence ID" value="NZ_RDBF01000007.1"/>
</dbReference>
<dbReference type="InterPro" id="IPR039375">
    <property type="entry name" value="NodN-like"/>
</dbReference>
<dbReference type="Pfam" id="PF01575">
    <property type="entry name" value="MaoC_dehydratas"/>
    <property type="match status" value="1"/>
</dbReference>
<dbReference type="InterPro" id="IPR002539">
    <property type="entry name" value="MaoC-like_dom"/>
</dbReference>
<dbReference type="EMBL" id="RDBF01000007">
    <property type="protein sequence ID" value="RLV55576.1"/>
    <property type="molecule type" value="Genomic_DNA"/>
</dbReference>
<reference evidence="3 4" key="1">
    <citation type="submission" date="2018-10" db="EMBL/GenBank/DDBJ databases">
        <title>Aeromicrobium sp. 9W16Y-2 whole genome shotgun sequence.</title>
        <authorList>
            <person name="Li F."/>
        </authorList>
    </citation>
    <scope>NUCLEOTIDE SEQUENCE [LARGE SCALE GENOMIC DNA]</scope>
    <source>
        <strain evidence="3 4">9W16Y-2</strain>
    </source>
</reference>
<feature type="domain" description="MaoC-like" evidence="2">
    <location>
        <begin position="12"/>
        <end position="128"/>
    </location>
</feature>
<sequence>MRVLNNRQEIADAAGTELGVSAWITIEQERIDLFADATGDRQWIHIDPERAVDGPFGATVAHGYLTLSMLPFLGAQVYAFAGDVARVNYGLNTVRFVAPVRVDSRIRDRVKVLEVRDIAKGQQVTLQHTVEIEGGDRPACVAEAVVLLMDNEGPSA</sequence>
<dbReference type="CDD" id="cd03450">
    <property type="entry name" value="NodN"/>
    <property type="match status" value="1"/>
</dbReference>
<gene>
    <name evidence="3" type="ORF">D9V41_10845</name>
</gene>
<keyword evidence="4" id="KW-1185">Reference proteome</keyword>
<dbReference type="OrthoDB" id="9801735at2"/>
<dbReference type="AlphaFoldDB" id="A0A3L8PJK5"/>
<proteinExistence type="inferred from homology"/>
<comment type="similarity">
    <text evidence="1">Belongs to the enoyl-CoA hydratase/isomerase family.</text>
</comment>
<evidence type="ECO:0000256" key="1">
    <source>
        <dbReference type="ARBA" id="ARBA00005254"/>
    </source>
</evidence>
<dbReference type="PANTHER" id="PTHR42993:SF1">
    <property type="entry name" value="MAOC-LIKE DEHYDRATASE DOMAIN-CONTAINING PROTEIN"/>
    <property type="match status" value="1"/>
</dbReference>
<dbReference type="Gene3D" id="3.10.129.10">
    <property type="entry name" value="Hotdog Thioesterase"/>
    <property type="match status" value="1"/>
</dbReference>
<dbReference type="SUPFAM" id="SSF54637">
    <property type="entry name" value="Thioesterase/thiol ester dehydrase-isomerase"/>
    <property type="match status" value="1"/>
</dbReference>
<evidence type="ECO:0000313" key="4">
    <source>
        <dbReference type="Proteomes" id="UP000282515"/>
    </source>
</evidence>
<accession>A0A3L8PJK5</accession>
<dbReference type="Proteomes" id="UP000282515">
    <property type="component" value="Unassembled WGS sequence"/>
</dbReference>
<dbReference type="InterPro" id="IPR029069">
    <property type="entry name" value="HotDog_dom_sf"/>
</dbReference>
<name>A0A3L8PJK5_9ACTN</name>
<protein>
    <submittedName>
        <fullName evidence="3">MaoC family dehydratase</fullName>
    </submittedName>
</protein>
<comment type="caution">
    <text evidence="3">The sequence shown here is derived from an EMBL/GenBank/DDBJ whole genome shotgun (WGS) entry which is preliminary data.</text>
</comment>
<organism evidence="3 4">
    <name type="scientific">Aeromicrobium phragmitis</name>
    <dbReference type="NCBI Taxonomy" id="2478914"/>
    <lineage>
        <taxon>Bacteria</taxon>
        <taxon>Bacillati</taxon>
        <taxon>Actinomycetota</taxon>
        <taxon>Actinomycetes</taxon>
        <taxon>Propionibacteriales</taxon>
        <taxon>Nocardioidaceae</taxon>
        <taxon>Aeromicrobium</taxon>
    </lineage>
</organism>
<evidence type="ECO:0000259" key="2">
    <source>
        <dbReference type="Pfam" id="PF01575"/>
    </source>
</evidence>